<dbReference type="SUPFAM" id="SSF49354">
    <property type="entry name" value="PapD-like"/>
    <property type="match status" value="1"/>
</dbReference>
<accession>A0A811G8F7</accession>
<dbReference type="Gene3D" id="2.60.40.10">
    <property type="entry name" value="Immunoglobulins"/>
    <property type="match status" value="1"/>
</dbReference>
<dbReference type="PANTHER" id="PTHR30251:SF4">
    <property type="entry name" value="SLR1668 PROTEIN"/>
    <property type="match status" value="1"/>
</dbReference>
<reference evidence="2 3" key="1">
    <citation type="submission" date="2020-02" db="EMBL/GenBank/DDBJ databases">
        <authorList>
            <person name="Chaudhuri R."/>
        </authorList>
    </citation>
    <scope>NUCLEOTIDE SEQUENCE [LARGE SCALE GENOMIC DNA]</scope>
    <source>
        <strain evidence="2">SFB21</strain>
    </source>
</reference>
<gene>
    <name evidence="2" type="ORF">SFB21_0463</name>
</gene>
<comment type="caution">
    <text evidence="2">The sequence shown here is derived from an EMBL/GenBank/DDBJ whole genome shotgun (WGS) entry which is preliminary data.</text>
</comment>
<dbReference type="GO" id="GO:0071555">
    <property type="term" value="P:cell wall organization"/>
    <property type="evidence" value="ECO:0007669"/>
    <property type="project" value="InterPro"/>
</dbReference>
<dbReference type="RefSeq" id="WP_174558455.1">
    <property type="nucleotide sequence ID" value="NZ_CADDTS010000007.1"/>
</dbReference>
<dbReference type="InterPro" id="IPR016147">
    <property type="entry name" value="Pili_assmbl_chaperone_N"/>
</dbReference>
<dbReference type="InterPro" id="IPR013783">
    <property type="entry name" value="Ig-like_fold"/>
</dbReference>
<evidence type="ECO:0000313" key="3">
    <source>
        <dbReference type="Proteomes" id="UP000489961"/>
    </source>
</evidence>
<dbReference type="EMBL" id="CADDTS010000007">
    <property type="protein sequence ID" value="CAB1208529.1"/>
    <property type="molecule type" value="Genomic_DNA"/>
</dbReference>
<sequence>MQKLLSIFAMSISLVCAQTIYAGLKITPIQLYISDTKKQRSATVTMEYRDIETPKIFEVSAVKWTQNSKGEDVLEPDSSVIINPKNFVLQPNSKQIVRVGFVQPTSDKNEETWRIVFNEVPPIVKQNAVSFLFNISLPLFVGKQDKIKLAIQPVFKGKQLTLNVKNDTNTHVQIKKITLVDDNKKEIAVSNDMKYLLKNQQKDFDFGEVKIENLNKYKLIIETDRNNLPMEFNLSG</sequence>
<dbReference type="Pfam" id="PF00345">
    <property type="entry name" value="PapD_N"/>
    <property type="match status" value="1"/>
</dbReference>
<dbReference type="GO" id="GO:0030288">
    <property type="term" value="C:outer membrane-bounded periplasmic space"/>
    <property type="evidence" value="ECO:0007669"/>
    <property type="project" value="InterPro"/>
</dbReference>
<evidence type="ECO:0000313" key="2">
    <source>
        <dbReference type="EMBL" id="CAB1208529.1"/>
    </source>
</evidence>
<organism evidence="2 3">
    <name type="scientific">Acinetobacter bouvetii</name>
    <dbReference type="NCBI Taxonomy" id="202951"/>
    <lineage>
        <taxon>Bacteria</taxon>
        <taxon>Pseudomonadati</taxon>
        <taxon>Pseudomonadota</taxon>
        <taxon>Gammaproteobacteria</taxon>
        <taxon>Moraxellales</taxon>
        <taxon>Moraxellaceae</taxon>
        <taxon>Acinetobacter</taxon>
    </lineage>
</organism>
<dbReference type="PANTHER" id="PTHR30251">
    <property type="entry name" value="PILUS ASSEMBLY CHAPERONE"/>
    <property type="match status" value="1"/>
</dbReference>
<name>A0A811G8F7_9GAMM</name>
<dbReference type="Proteomes" id="UP000489961">
    <property type="component" value="Unassembled WGS sequence"/>
</dbReference>
<protein>
    <recommendedName>
        <fullName evidence="1">Pili assembly chaperone N-terminal domain-containing protein</fullName>
    </recommendedName>
</protein>
<dbReference type="InterPro" id="IPR008962">
    <property type="entry name" value="PapD-like_sf"/>
</dbReference>
<dbReference type="AlphaFoldDB" id="A0A811G8F7"/>
<feature type="domain" description="Pili assembly chaperone N-terminal" evidence="1">
    <location>
        <begin position="61"/>
        <end position="141"/>
    </location>
</feature>
<evidence type="ECO:0000259" key="1">
    <source>
        <dbReference type="Pfam" id="PF00345"/>
    </source>
</evidence>
<proteinExistence type="predicted"/>
<dbReference type="InterPro" id="IPR050643">
    <property type="entry name" value="Periplasmic_pilus_chap"/>
</dbReference>